<keyword evidence="1" id="KW-1133">Transmembrane helix</keyword>
<feature type="transmembrane region" description="Helical" evidence="1">
    <location>
        <begin position="12"/>
        <end position="30"/>
    </location>
</feature>
<protein>
    <submittedName>
        <fullName evidence="3">CPBP family intramembrane metalloprotease</fullName>
    </submittedName>
</protein>
<keyword evidence="1" id="KW-0472">Membrane</keyword>
<keyword evidence="3" id="KW-0645">Protease</keyword>
<dbReference type="GO" id="GO:0006508">
    <property type="term" value="P:proteolysis"/>
    <property type="evidence" value="ECO:0007669"/>
    <property type="project" value="UniProtKB-KW"/>
</dbReference>
<keyword evidence="4" id="KW-1185">Reference proteome</keyword>
<comment type="caution">
    <text evidence="3">The sequence shown here is derived from an EMBL/GenBank/DDBJ whole genome shotgun (WGS) entry which is preliminary data.</text>
</comment>
<evidence type="ECO:0000259" key="2">
    <source>
        <dbReference type="Pfam" id="PF02517"/>
    </source>
</evidence>
<dbReference type="EMBL" id="JAABOQ010000002">
    <property type="protein sequence ID" value="NER16348.1"/>
    <property type="molecule type" value="Genomic_DNA"/>
</dbReference>
<proteinExistence type="predicted"/>
<feature type="transmembrane region" description="Helical" evidence="1">
    <location>
        <begin position="36"/>
        <end position="56"/>
    </location>
</feature>
<organism evidence="3 4">
    <name type="scientific">Spongiivirga citrea</name>
    <dbReference type="NCBI Taxonomy" id="1481457"/>
    <lineage>
        <taxon>Bacteria</taxon>
        <taxon>Pseudomonadati</taxon>
        <taxon>Bacteroidota</taxon>
        <taxon>Flavobacteriia</taxon>
        <taxon>Flavobacteriales</taxon>
        <taxon>Flavobacteriaceae</taxon>
        <taxon>Spongiivirga</taxon>
    </lineage>
</organism>
<feature type="transmembrane region" description="Helical" evidence="1">
    <location>
        <begin position="77"/>
        <end position="95"/>
    </location>
</feature>
<dbReference type="GO" id="GO:0008237">
    <property type="term" value="F:metallopeptidase activity"/>
    <property type="evidence" value="ECO:0007669"/>
    <property type="project" value="UniProtKB-KW"/>
</dbReference>
<name>A0A6M0CET8_9FLAO</name>
<feature type="transmembrane region" description="Helical" evidence="1">
    <location>
        <begin position="195"/>
        <end position="213"/>
    </location>
</feature>
<dbReference type="GO" id="GO:0080120">
    <property type="term" value="P:CAAX-box protein maturation"/>
    <property type="evidence" value="ECO:0007669"/>
    <property type="project" value="UniProtKB-ARBA"/>
</dbReference>
<feature type="domain" description="CAAX prenyl protease 2/Lysostaphin resistance protein A-like" evidence="2">
    <location>
        <begin position="109"/>
        <end position="198"/>
    </location>
</feature>
<keyword evidence="1" id="KW-0812">Transmembrane</keyword>
<reference evidence="3 4" key="1">
    <citation type="submission" date="2020-01" db="EMBL/GenBank/DDBJ databases">
        <title>Spongiivirga citrea KCTC 32990T.</title>
        <authorList>
            <person name="Wang G."/>
        </authorList>
    </citation>
    <scope>NUCLEOTIDE SEQUENCE [LARGE SCALE GENOMIC DNA]</scope>
    <source>
        <strain evidence="3 4">KCTC 32990</strain>
    </source>
</reference>
<feature type="transmembrane region" description="Helical" evidence="1">
    <location>
        <begin position="167"/>
        <end position="183"/>
    </location>
</feature>
<feature type="transmembrane region" description="Helical" evidence="1">
    <location>
        <begin position="145"/>
        <end position="161"/>
    </location>
</feature>
<sequence>MNTVTYNKSFSTYRAIEFLIIFILIPVSYAFSYNPILKGVIGLLGFIYMLYVLLKVEKLSFKINKDLYWPRFWQSTLVKLGVIIFITCMYVYLVAPEKLFSVLLTKPQLYVIILFVYTFFSVYPQELLYRTFFFKRYEVFFNSKWQLIFINAIVFSLAHIFLKNILVAVLTFLGGLLFAYTYYNERSTLMVSIEHAIYGCWLFTVGMGDMLAFPS</sequence>
<feature type="transmembrane region" description="Helical" evidence="1">
    <location>
        <begin position="107"/>
        <end position="124"/>
    </location>
</feature>
<evidence type="ECO:0000313" key="3">
    <source>
        <dbReference type="EMBL" id="NER16348.1"/>
    </source>
</evidence>
<dbReference type="Pfam" id="PF02517">
    <property type="entry name" value="Rce1-like"/>
    <property type="match status" value="1"/>
</dbReference>
<dbReference type="InterPro" id="IPR003675">
    <property type="entry name" value="Rce1/LyrA-like_dom"/>
</dbReference>
<dbReference type="GO" id="GO:0004175">
    <property type="term" value="F:endopeptidase activity"/>
    <property type="evidence" value="ECO:0007669"/>
    <property type="project" value="UniProtKB-ARBA"/>
</dbReference>
<gene>
    <name evidence="3" type="ORF">GWK10_03960</name>
</gene>
<evidence type="ECO:0000256" key="1">
    <source>
        <dbReference type="SAM" id="Phobius"/>
    </source>
</evidence>
<dbReference type="AlphaFoldDB" id="A0A6M0CET8"/>
<accession>A0A6M0CET8</accession>
<keyword evidence="3" id="KW-0378">Hydrolase</keyword>
<evidence type="ECO:0000313" key="4">
    <source>
        <dbReference type="Proteomes" id="UP000474296"/>
    </source>
</evidence>
<keyword evidence="3" id="KW-0482">Metalloprotease</keyword>
<dbReference type="RefSeq" id="WP_164029623.1">
    <property type="nucleotide sequence ID" value="NZ_JAABOQ010000002.1"/>
</dbReference>
<dbReference type="Proteomes" id="UP000474296">
    <property type="component" value="Unassembled WGS sequence"/>
</dbReference>